<comment type="caution">
    <text evidence="1">The sequence shown here is derived from an EMBL/GenBank/DDBJ whole genome shotgun (WGS) entry which is preliminary data.</text>
</comment>
<reference evidence="1" key="1">
    <citation type="submission" date="2016-10" db="EMBL/GenBank/DDBJ databases">
        <title>Sequence of Gallionella enrichment culture.</title>
        <authorList>
            <person name="Poehlein A."/>
            <person name="Muehling M."/>
            <person name="Daniel R."/>
        </authorList>
    </citation>
    <scope>NUCLEOTIDE SEQUENCE</scope>
</reference>
<evidence type="ECO:0008006" key="2">
    <source>
        <dbReference type="Google" id="ProtNLM"/>
    </source>
</evidence>
<sequence>MRSSCFAAALVLASLCAATADAASPVDIGVTAGTLGYGPQVGVVLVPRTFDARLNFGDLSYSYNTTSSDVYYDGHLKLQNLGLLGDWHPFAGSFRLTAGLFYNDNKFDLAGTPTAGQTYTVNGASYTAQPGDHATARVDFNKLATYIGFGWGDASDSAGLHFTSDIGVMYQGKPSAHIDVTTQPAYQSAANQYAQAAQSSLQSDLNNFRWYPVIQLGLVYRF</sequence>
<protein>
    <recommendedName>
        <fullName evidence="2">Outer membrane protein beta-barrel domain-containing protein</fullName>
    </recommendedName>
</protein>
<proteinExistence type="predicted"/>
<organism evidence="1">
    <name type="scientific">mine drainage metagenome</name>
    <dbReference type="NCBI Taxonomy" id="410659"/>
    <lineage>
        <taxon>unclassified sequences</taxon>
        <taxon>metagenomes</taxon>
        <taxon>ecological metagenomes</taxon>
    </lineage>
</organism>
<dbReference type="Gene3D" id="2.40.160.170">
    <property type="match status" value="1"/>
</dbReference>
<gene>
    <name evidence="1" type="ORF">GALL_250780</name>
</gene>
<dbReference type="EMBL" id="MLJW01000218">
    <property type="protein sequence ID" value="OIQ92951.1"/>
    <property type="molecule type" value="Genomic_DNA"/>
</dbReference>
<dbReference type="AlphaFoldDB" id="A0A1J5RLU2"/>
<evidence type="ECO:0000313" key="1">
    <source>
        <dbReference type="EMBL" id="OIQ92951.1"/>
    </source>
</evidence>
<name>A0A1J5RLU2_9ZZZZ</name>
<accession>A0A1J5RLU2</accession>